<evidence type="ECO:0000313" key="2">
    <source>
        <dbReference type="EMBL" id="RDI74123.1"/>
    </source>
</evidence>
<dbReference type="GO" id="GO:0022857">
    <property type="term" value="F:transmembrane transporter activity"/>
    <property type="evidence" value="ECO:0007669"/>
    <property type="project" value="InterPro"/>
</dbReference>
<keyword evidence="3" id="KW-1185">Reference proteome</keyword>
<feature type="transmembrane region" description="Helical" evidence="1">
    <location>
        <begin position="297"/>
        <end position="322"/>
    </location>
</feature>
<feature type="transmembrane region" description="Helical" evidence="1">
    <location>
        <begin position="175"/>
        <end position="198"/>
    </location>
</feature>
<organism evidence="2 3">
    <name type="scientific">Gaiella occulta</name>
    <dbReference type="NCBI Taxonomy" id="1002870"/>
    <lineage>
        <taxon>Bacteria</taxon>
        <taxon>Bacillati</taxon>
        <taxon>Actinomycetota</taxon>
        <taxon>Thermoleophilia</taxon>
        <taxon>Gaiellales</taxon>
        <taxon>Gaiellaceae</taxon>
        <taxon>Gaiella</taxon>
    </lineage>
</organism>
<dbReference type="Gene3D" id="1.20.1250.20">
    <property type="entry name" value="MFS general substrate transporter like domains"/>
    <property type="match status" value="1"/>
</dbReference>
<name>A0A7M2YVG3_9ACTN</name>
<keyword evidence="1" id="KW-0812">Transmembrane</keyword>
<feature type="transmembrane region" description="Helical" evidence="1">
    <location>
        <begin position="139"/>
        <end position="163"/>
    </location>
</feature>
<dbReference type="InterPro" id="IPR011701">
    <property type="entry name" value="MFS"/>
</dbReference>
<dbReference type="EMBL" id="QQZY01000005">
    <property type="protein sequence ID" value="RDI74123.1"/>
    <property type="molecule type" value="Genomic_DNA"/>
</dbReference>
<sequence>MSSVGAIADPTAAAYGVSLPFVGLFTTALVLTHFLVQLPAGRGADRFGALRIGLLAAGLCAAGNALALTAPSPAIALAGRALTGLGSGAGFVAGADAMRAAGLSAVWQGTYGASTMAGGGLAVAIVPQIAGPLGWRAPYWSGLAIAAAIAAVVLAAPTVRAVGHRGAAVVADRRLIPLGIIHAATFGGSYLAASWVVPLLERQQIDRRDAALAGALVLLGGIVTRTLGGVVAVRAPHRARLAVALSLAAGAAAGLLLALPLGLATAAAATLLAGLSAGLPFALLFGAAQRLRPDAPAAALAFVNSWAVLLLLVGTPLAGLAFSLPGEGRIAFAAVGALSLVALVPLRRAAL</sequence>
<keyword evidence="1" id="KW-0472">Membrane</keyword>
<dbReference type="InterPro" id="IPR036259">
    <property type="entry name" value="MFS_trans_sf"/>
</dbReference>
<dbReference type="Pfam" id="PF07690">
    <property type="entry name" value="MFS_1"/>
    <property type="match status" value="1"/>
</dbReference>
<protein>
    <submittedName>
        <fullName evidence="2">Major Facilitator Superfamily protein</fullName>
    </submittedName>
</protein>
<keyword evidence="1" id="KW-1133">Transmembrane helix</keyword>
<comment type="caution">
    <text evidence="2">The sequence shown here is derived from an EMBL/GenBank/DDBJ whole genome shotgun (WGS) entry which is preliminary data.</text>
</comment>
<feature type="transmembrane region" description="Helical" evidence="1">
    <location>
        <begin position="265"/>
        <end position="285"/>
    </location>
</feature>
<reference evidence="3" key="2">
    <citation type="journal article" date="2019" name="MicrobiologyOpen">
        <title>High-quality draft genome sequence of Gaiella occulta isolated from a 150 meter deep mineral water borehole and comparison with the genome sequences of other deep-branching lineages of the phylum Actinobacteria.</title>
        <authorList>
            <person name="Severino R."/>
            <person name="Froufe H.J.C."/>
            <person name="Barroso C."/>
            <person name="Albuquerque L."/>
            <person name="Lobo-da-Cunha A."/>
            <person name="da Costa M.S."/>
            <person name="Egas C."/>
        </authorList>
    </citation>
    <scope>NUCLEOTIDE SEQUENCE [LARGE SCALE GENOMIC DNA]</scope>
    <source>
        <strain evidence="3">F2-233</strain>
    </source>
</reference>
<reference evidence="2 3" key="1">
    <citation type="submission" date="2018-07" db="EMBL/GenBank/DDBJ databases">
        <title>High-quality-draft genome sequence of Gaiella occulta.</title>
        <authorList>
            <person name="Severino R."/>
            <person name="Froufe H.J.C."/>
            <person name="Rainey F.A."/>
            <person name="Barroso C."/>
            <person name="Albuquerque L."/>
            <person name="Lobo-Da-Cunha A."/>
            <person name="Da Costa M.S."/>
            <person name="Egas C."/>
        </authorList>
    </citation>
    <scope>NUCLEOTIDE SEQUENCE [LARGE SCALE GENOMIC DNA]</scope>
    <source>
        <strain evidence="2 3">F2-233</strain>
    </source>
</reference>
<dbReference type="AlphaFoldDB" id="A0A7M2YVG3"/>
<accession>A0A7M2YVG3</accession>
<proteinExistence type="predicted"/>
<evidence type="ECO:0000256" key="1">
    <source>
        <dbReference type="SAM" id="Phobius"/>
    </source>
</evidence>
<feature type="transmembrane region" description="Helical" evidence="1">
    <location>
        <begin position="105"/>
        <end position="127"/>
    </location>
</feature>
<feature type="transmembrane region" description="Helical" evidence="1">
    <location>
        <begin position="240"/>
        <end position="259"/>
    </location>
</feature>
<feature type="transmembrane region" description="Helical" evidence="1">
    <location>
        <begin position="74"/>
        <end position="93"/>
    </location>
</feature>
<evidence type="ECO:0000313" key="3">
    <source>
        <dbReference type="Proteomes" id="UP000254134"/>
    </source>
</evidence>
<gene>
    <name evidence="2" type="ORF">Gocc_2220</name>
</gene>
<dbReference type="SUPFAM" id="SSF103473">
    <property type="entry name" value="MFS general substrate transporter"/>
    <property type="match status" value="1"/>
</dbReference>
<feature type="transmembrane region" description="Helical" evidence="1">
    <location>
        <begin position="328"/>
        <end position="346"/>
    </location>
</feature>
<feature type="transmembrane region" description="Helical" evidence="1">
    <location>
        <begin position="210"/>
        <end position="233"/>
    </location>
</feature>
<feature type="transmembrane region" description="Helical" evidence="1">
    <location>
        <begin position="48"/>
        <end position="68"/>
    </location>
</feature>
<feature type="transmembrane region" description="Helical" evidence="1">
    <location>
        <begin position="12"/>
        <end position="36"/>
    </location>
</feature>
<dbReference type="Proteomes" id="UP000254134">
    <property type="component" value="Unassembled WGS sequence"/>
</dbReference>